<proteinExistence type="predicted"/>
<dbReference type="EMBL" id="CAJOAX010005461">
    <property type="protein sequence ID" value="CAF3948728.1"/>
    <property type="molecule type" value="Genomic_DNA"/>
</dbReference>
<evidence type="ECO:0000313" key="6">
    <source>
        <dbReference type="EMBL" id="CAF1594453.1"/>
    </source>
</evidence>
<dbReference type="Proteomes" id="UP000663889">
    <property type="component" value="Unassembled WGS sequence"/>
</dbReference>
<dbReference type="EMBL" id="CAJOBD010006410">
    <property type="protein sequence ID" value="CAF4060353.1"/>
    <property type="molecule type" value="Genomic_DNA"/>
</dbReference>
<dbReference type="Proteomes" id="UP000663836">
    <property type="component" value="Unassembled WGS sequence"/>
</dbReference>
<reference evidence="9" key="1">
    <citation type="submission" date="2021-02" db="EMBL/GenBank/DDBJ databases">
        <authorList>
            <person name="Nowell W R."/>
        </authorList>
    </citation>
    <scope>NUCLEOTIDE SEQUENCE</scope>
</reference>
<dbReference type="Proteomes" id="UP000663882">
    <property type="component" value="Unassembled WGS sequence"/>
</dbReference>
<keyword evidence="11" id="KW-1185">Reference proteome</keyword>
<dbReference type="EMBL" id="CAJNOO010003386">
    <property type="protein sequence ID" value="CAF1334609.1"/>
    <property type="molecule type" value="Genomic_DNA"/>
</dbReference>
<evidence type="ECO:0000313" key="7">
    <source>
        <dbReference type="EMBL" id="CAF3806375.1"/>
    </source>
</evidence>
<evidence type="ECO:0000313" key="9">
    <source>
        <dbReference type="EMBL" id="CAF4060353.1"/>
    </source>
</evidence>
<feature type="compositionally biased region" description="Basic and acidic residues" evidence="1">
    <location>
        <begin position="29"/>
        <end position="43"/>
    </location>
</feature>
<evidence type="ECO:0000313" key="10">
    <source>
        <dbReference type="Proteomes" id="UP000663836"/>
    </source>
</evidence>
<comment type="caution">
    <text evidence="9">The sequence shown here is derived from an EMBL/GenBank/DDBJ whole genome shotgun (WGS) entry which is preliminary data.</text>
</comment>
<gene>
    <name evidence="7" type="ORF">FNK824_LOCUS15305</name>
    <name evidence="9" type="ORF">JBS370_LOCUS29556</name>
    <name evidence="6" type="ORF">JXQ802_LOCUS47574</name>
    <name evidence="8" type="ORF">OTI717_LOCUS26264</name>
    <name evidence="3" type="ORF">PYM288_LOCUS31668</name>
    <name evidence="2" type="ORF">RFH988_LOCUS31450</name>
    <name evidence="4" type="ORF">SEV965_LOCUS31854</name>
    <name evidence="5" type="ORF">ZHD862_LOCUS34759</name>
</gene>
<evidence type="ECO:0000313" key="2">
    <source>
        <dbReference type="EMBL" id="CAF1334609.1"/>
    </source>
</evidence>
<dbReference type="EMBL" id="CAJOBE010002204">
    <property type="protein sequence ID" value="CAF3806375.1"/>
    <property type="molecule type" value="Genomic_DNA"/>
</dbReference>
<dbReference type="EMBL" id="CAJNOL010004769">
    <property type="protein sequence ID" value="CAF1594453.1"/>
    <property type="molecule type" value="Genomic_DNA"/>
</dbReference>
<dbReference type="EMBL" id="CAJNOH010003437">
    <property type="protein sequence ID" value="CAF1336305.1"/>
    <property type="molecule type" value="Genomic_DNA"/>
</dbReference>
<evidence type="ECO:0000256" key="1">
    <source>
        <dbReference type="SAM" id="MobiDB-lite"/>
    </source>
</evidence>
<dbReference type="Proteomes" id="UP000663864">
    <property type="component" value="Unassembled WGS sequence"/>
</dbReference>
<protein>
    <submittedName>
        <fullName evidence="9">Uncharacterized protein</fullName>
    </submittedName>
</protein>
<dbReference type="Proteomes" id="UP000663823">
    <property type="component" value="Unassembled WGS sequence"/>
</dbReference>
<accession>A0A819SIW4</accession>
<dbReference type="EMBL" id="CAJNOU010003807">
    <property type="protein sequence ID" value="CAF1410825.1"/>
    <property type="molecule type" value="Genomic_DNA"/>
</dbReference>
<evidence type="ECO:0000313" key="4">
    <source>
        <dbReference type="EMBL" id="CAF1410825.1"/>
    </source>
</evidence>
<dbReference type="EMBL" id="CAJNOT010004637">
    <property type="protein sequence ID" value="CAF1439669.1"/>
    <property type="molecule type" value="Genomic_DNA"/>
</dbReference>
<dbReference type="AlphaFoldDB" id="A0A819SIW4"/>
<evidence type="ECO:0000313" key="5">
    <source>
        <dbReference type="EMBL" id="CAF1439669.1"/>
    </source>
</evidence>
<evidence type="ECO:0000313" key="8">
    <source>
        <dbReference type="EMBL" id="CAF3948728.1"/>
    </source>
</evidence>
<name>A0A819SIW4_9BILA</name>
<evidence type="ECO:0000313" key="3">
    <source>
        <dbReference type="EMBL" id="CAF1336305.1"/>
    </source>
</evidence>
<dbReference type="Proteomes" id="UP000663874">
    <property type="component" value="Unassembled WGS sequence"/>
</dbReference>
<evidence type="ECO:0000313" key="11">
    <source>
        <dbReference type="Proteomes" id="UP000663870"/>
    </source>
</evidence>
<organism evidence="9 10">
    <name type="scientific">Rotaria sordida</name>
    <dbReference type="NCBI Taxonomy" id="392033"/>
    <lineage>
        <taxon>Eukaryota</taxon>
        <taxon>Metazoa</taxon>
        <taxon>Spiralia</taxon>
        <taxon>Gnathifera</taxon>
        <taxon>Rotifera</taxon>
        <taxon>Eurotatoria</taxon>
        <taxon>Bdelloidea</taxon>
        <taxon>Philodinida</taxon>
        <taxon>Philodinidae</taxon>
        <taxon>Rotaria</taxon>
    </lineage>
</organism>
<dbReference type="OrthoDB" id="10054717at2759"/>
<sequence>MSSAQKDTKTVQAAVIANAHISGQETPDSDPRKRADRENEGRLSGDQFTIAETPVFHINPTVGTKK</sequence>
<feature type="region of interest" description="Disordered" evidence="1">
    <location>
        <begin position="16"/>
        <end position="66"/>
    </location>
</feature>
<dbReference type="Proteomes" id="UP000663854">
    <property type="component" value="Unassembled WGS sequence"/>
</dbReference>
<dbReference type="Proteomes" id="UP000663870">
    <property type="component" value="Unassembled WGS sequence"/>
</dbReference>